<feature type="region of interest" description="Disordered" evidence="12">
    <location>
        <begin position="126"/>
        <end position="157"/>
    </location>
</feature>
<dbReference type="GO" id="GO:0008270">
    <property type="term" value="F:zinc ion binding"/>
    <property type="evidence" value="ECO:0007669"/>
    <property type="project" value="UniProtKB-UniRule"/>
</dbReference>
<dbReference type="GO" id="GO:0000105">
    <property type="term" value="P:L-histidine biosynthetic process"/>
    <property type="evidence" value="ECO:0007669"/>
    <property type="project" value="UniProtKB-UniRule"/>
</dbReference>
<dbReference type="InterPro" id="IPR038019">
    <property type="entry name" value="PRib_AMP_CycHydrolase_sf"/>
</dbReference>
<protein>
    <recommendedName>
        <fullName evidence="11">Phosphoribosyl-AMP cyclohydrolase</fullName>
        <shortName evidence="11">PRA-CH</shortName>
        <ecNumber evidence="11">3.5.4.19</ecNumber>
    </recommendedName>
</protein>
<reference evidence="14" key="1">
    <citation type="submission" date="2018-12" db="EMBL/GenBank/DDBJ databases">
        <title>Novel natural products biosynthetic potential of the class Ktedonobacteria.</title>
        <authorList>
            <person name="Zheng Y."/>
            <person name="Saitou A."/>
            <person name="Wang C.M."/>
            <person name="Toyoda A."/>
            <person name="Minakuchi Y."/>
            <person name="Sekiguchi Y."/>
            <person name="Ueda K."/>
            <person name="Takano H."/>
            <person name="Sakai Y."/>
            <person name="Yokota A."/>
            <person name="Yabe S."/>
        </authorList>
    </citation>
    <scope>NUCLEOTIDE SEQUENCE</scope>
    <source>
        <strain evidence="14">A3-2</strain>
    </source>
</reference>
<comment type="pathway">
    <text evidence="4">Amino-acid biosynthesis; L-histidine biosynthesis; L-histidine from 5-phospho-alpha-D-ribose 1-diphosphate: step 2/9.</text>
</comment>
<evidence type="ECO:0000256" key="8">
    <source>
        <dbReference type="ARBA" id="ARBA00022605"/>
    </source>
</evidence>
<dbReference type="FunFam" id="3.10.20.810:FF:000001">
    <property type="entry name" value="Histidine biosynthesis bifunctional protein HisIE"/>
    <property type="match status" value="1"/>
</dbReference>
<comment type="catalytic activity">
    <reaction evidence="1 11">
        <text>1-(5-phospho-beta-D-ribosyl)-5'-AMP + H2O = 1-(5-phospho-beta-D-ribosyl)-5-[(5-phospho-beta-D-ribosylamino)methylideneamino]imidazole-4-carboxamide</text>
        <dbReference type="Rhea" id="RHEA:20049"/>
        <dbReference type="ChEBI" id="CHEBI:15377"/>
        <dbReference type="ChEBI" id="CHEBI:58435"/>
        <dbReference type="ChEBI" id="CHEBI:59457"/>
        <dbReference type="EC" id="3.5.4.19"/>
    </reaction>
</comment>
<dbReference type="PANTHER" id="PTHR42945:SF1">
    <property type="entry name" value="HISTIDINE BIOSYNTHESIS BIFUNCTIONAL PROTEIN HIS7"/>
    <property type="match status" value="1"/>
</dbReference>
<comment type="similarity">
    <text evidence="5">In the C-terminal section; belongs to the PRA-PH family.</text>
</comment>
<comment type="similarity">
    <text evidence="11">Belongs to the PRA-CH family.</text>
</comment>
<dbReference type="UniPathway" id="UPA00031">
    <property type="reaction ID" value="UER00008"/>
</dbReference>
<comment type="pathway">
    <text evidence="3 11">Amino-acid biosynthesis; L-histidine biosynthesis; L-histidine from 5-phospho-alpha-D-ribose 1-diphosphate: step 3/9.</text>
</comment>
<dbReference type="GO" id="GO:0004635">
    <property type="term" value="F:phosphoribosyl-AMP cyclohydrolase activity"/>
    <property type="evidence" value="ECO:0007669"/>
    <property type="project" value="UniProtKB-UniRule"/>
</dbReference>
<dbReference type="SUPFAM" id="SSF141734">
    <property type="entry name" value="HisI-like"/>
    <property type="match status" value="1"/>
</dbReference>
<sequence length="338" mass="37841">MTLKFDRQGLIPAVIQDDESNEVLMVAFMNEEALRLTRETGYTHFYSRSRQAIWRKGEQSGHAQQVRAIFVNCEENSLLIRVVQQGGAACHEGYRSCYYRRLLPDDRYELVARRVFDPAEVYGHPGHQLSAGEIPAPKSATPAQPPLPEKRPAAQAGNEEIADEALSGHLETLLRQLYTAYLYLRDHDLSEQSHTSRLLQERNPAYLLGRLADELQELAGVLQGTHRHQNLQADIVLEGSQVGYWLLLLAATHQVRYEDFQPHQALLAGYWAAVGEEQAVEQQQACLSALASAERAHLIEGLNLGFALVGRACALAGLSPLEPARYDLEQMRRKGLVP</sequence>
<feature type="binding site" evidence="11">
    <location>
        <position position="90"/>
    </location>
    <ligand>
        <name>Zn(2+)</name>
        <dbReference type="ChEBI" id="CHEBI:29105"/>
        <note>ligand shared between dimeric partners</note>
    </ligand>
</feature>
<dbReference type="Pfam" id="PF01502">
    <property type="entry name" value="PRA-CH"/>
    <property type="match status" value="1"/>
</dbReference>
<evidence type="ECO:0000256" key="10">
    <source>
        <dbReference type="ARBA" id="ARBA00023102"/>
    </source>
</evidence>
<evidence type="ECO:0000256" key="5">
    <source>
        <dbReference type="ARBA" id="ARBA00007731"/>
    </source>
</evidence>
<dbReference type="EC" id="3.5.4.19" evidence="11"/>
<dbReference type="GO" id="GO:0005737">
    <property type="term" value="C:cytoplasm"/>
    <property type="evidence" value="ECO:0007669"/>
    <property type="project" value="UniProtKB-SubCell"/>
</dbReference>
<keyword evidence="11" id="KW-0479">Metal-binding</keyword>
<comment type="cofactor">
    <cofactor evidence="11">
        <name>Zn(2+)</name>
        <dbReference type="ChEBI" id="CHEBI:29105"/>
    </cofactor>
    <text evidence="11">Binds 1 zinc ion per subunit.</text>
</comment>
<proteinExistence type="inferred from homology"/>
<evidence type="ECO:0000256" key="12">
    <source>
        <dbReference type="SAM" id="MobiDB-lite"/>
    </source>
</evidence>
<evidence type="ECO:0000256" key="1">
    <source>
        <dbReference type="ARBA" id="ARBA00000024"/>
    </source>
</evidence>
<comment type="subcellular location">
    <subcellularLocation>
        <location evidence="11">Cytoplasm</location>
    </subcellularLocation>
</comment>
<dbReference type="NCBIfam" id="NF000768">
    <property type="entry name" value="PRK00051.1"/>
    <property type="match status" value="1"/>
</dbReference>
<name>A0A455SXJ3_9CHLR</name>
<keyword evidence="10 11" id="KW-0368">Histidine biosynthesis</keyword>
<feature type="domain" description="Phosphoribosyl-AMP cyclohydrolase" evidence="13">
    <location>
        <begin position="25"/>
        <end position="99"/>
    </location>
</feature>
<organism evidence="14">
    <name type="scientific">Thermogemmatispora argillosa</name>
    <dbReference type="NCBI Taxonomy" id="2045280"/>
    <lineage>
        <taxon>Bacteria</taxon>
        <taxon>Bacillati</taxon>
        <taxon>Chloroflexota</taxon>
        <taxon>Ktedonobacteria</taxon>
        <taxon>Thermogemmatisporales</taxon>
        <taxon>Thermogemmatisporaceae</taxon>
        <taxon>Thermogemmatispora</taxon>
    </lineage>
</organism>
<comment type="similarity">
    <text evidence="6">In the N-terminal section; belongs to the PRA-CH family.</text>
</comment>
<accession>A0A455SXJ3</accession>
<feature type="binding site" evidence="11">
    <location>
        <position position="73"/>
    </location>
    <ligand>
        <name>Zn(2+)</name>
        <dbReference type="ChEBI" id="CHEBI:29105"/>
        <note>ligand shared between dimeric partners</note>
    </ligand>
</feature>
<comment type="catalytic activity">
    <reaction evidence="2">
        <text>1-(5-phospho-beta-D-ribosyl)-ATP + H2O = 1-(5-phospho-beta-D-ribosyl)-5'-AMP + diphosphate + H(+)</text>
        <dbReference type="Rhea" id="RHEA:22828"/>
        <dbReference type="ChEBI" id="CHEBI:15377"/>
        <dbReference type="ChEBI" id="CHEBI:15378"/>
        <dbReference type="ChEBI" id="CHEBI:33019"/>
        <dbReference type="ChEBI" id="CHEBI:59457"/>
        <dbReference type="ChEBI" id="CHEBI:73183"/>
        <dbReference type="EC" id="3.6.1.31"/>
    </reaction>
</comment>
<evidence type="ECO:0000313" key="14">
    <source>
        <dbReference type="EMBL" id="BBH91829.1"/>
    </source>
</evidence>
<dbReference type="AlphaFoldDB" id="A0A455SXJ3"/>
<keyword evidence="9 11" id="KW-0378">Hydrolase</keyword>
<comment type="function">
    <text evidence="11">Catalyzes the hydrolysis of the adenine ring of phosphoribosyl-AMP.</text>
</comment>
<gene>
    <name evidence="11" type="primary">hisI</name>
    <name evidence="14" type="ORF">KTA_00280</name>
</gene>
<dbReference type="InterPro" id="IPR002496">
    <property type="entry name" value="PRib_AMP_CycHydrolase_dom"/>
</dbReference>
<dbReference type="HAMAP" id="MF_01021">
    <property type="entry name" value="HisI"/>
    <property type="match status" value="1"/>
</dbReference>
<dbReference type="PANTHER" id="PTHR42945">
    <property type="entry name" value="HISTIDINE BIOSYNTHESIS BIFUNCTIONAL PROTEIN"/>
    <property type="match status" value="1"/>
</dbReference>
<evidence type="ECO:0000256" key="7">
    <source>
        <dbReference type="ARBA" id="ARBA00022490"/>
    </source>
</evidence>
<evidence type="ECO:0000256" key="11">
    <source>
        <dbReference type="HAMAP-Rule" id="MF_01021"/>
    </source>
</evidence>
<dbReference type="GO" id="GO:0004636">
    <property type="term" value="F:phosphoribosyl-ATP diphosphatase activity"/>
    <property type="evidence" value="ECO:0007669"/>
    <property type="project" value="UniProtKB-EC"/>
</dbReference>
<evidence type="ECO:0000256" key="6">
    <source>
        <dbReference type="ARBA" id="ARBA00008299"/>
    </source>
</evidence>
<dbReference type="EMBL" id="AP019377">
    <property type="protein sequence ID" value="BBH91829.1"/>
    <property type="molecule type" value="Genomic_DNA"/>
</dbReference>
<comment type="subunit">
    <text evidence="11">Homodimer.</text>
</comment>
<comment type="caution">
    <text evidence="11">Lacks conserved residue(s) required for the propagation of feature annotation.</text>
</comment>
<keyword evidence="11" id="KW-0862">Zinc</keyword>
<evidence type="ECO:0000256" key="9">
    <source>
        <dbReference type="ARBA" id="ARBA00022801"/>
    </source>
</evidence>
<keyword evidence="7 11" id="KW-0963">Cytoplasm</keyword>
<dbReference type="Gene3D" id="3.10.20.810">
    <property type="entry name" value="Phosphoribosyl-AMP cyclohydrolase"/>
    <property type="match status" value="1"/>
</dbReference>
<evidence type="ECO:0000256" key="3">
    <source>
        <dbReference type="ARBA" id="ARBA00005169"/>
    </source>
</evidence>
<evidence type="ECO:0000256" key="2">
    <source>
        <dbReference type="ARBA" id="ARBA00001460"/>
    </source>
</evidence>
<evidence type="ECO:0000256" key="4">
    <source>
        <dbReference type="ARBA" id="ARBA00005204"/>
    </source>
</evidence>
<keyword evidence="8 11" id="KW-0028">Amino-acid biosynthesis</keyword>
<evidence type="ECO:0000259" key="13">
    <source>
        <dbReference type="Pfam" id="PF01502"/>
    </source>
</evidence>
<dbReference type="InterPro" id="IPR026660">
    <property type="entry name" value="PRA-CH"/>
</dbReference>
<feature type="binding site" evidence="11">
    <location>
        <position position="97"/>
    </location>
    <ligand>
        <name>Zn(2+)</name>
        <dbReference type="ChEBI" id="CHEBI:29105"/>
        <note>ligand shared between dimeric partners</note>
    </ligand>
</feature>